<dbReference type="GO" id="GO:0002939">
    <property type="term" value="P:tRNA N1-guanine methylation"/>
    <property type="evidence" value="ECO:0007669"/>
    <property type="project" value="TreeGrafter"/>
</dbReference>
<dbReference type="AlphaFoldDB" id="M2XEY6"/>
<dbReference type="Gene3D" id="3.40.1280.30">
    <property type="match status" value="1"/>
</dbReference>
<dbReference type="EC" id="2.1.1.221" evidence="1"/>
<dbReference type="CDD" id="cd18089">
    <property type="entry name" value="SPOUT_Trm10-like"/>
    <property type="match status" value="1"/>
</dbReference>
<evidence type="ECO:0000256" key="6">
    <source>
        <dbReference type="SAM" id="MobiDB-lite"/>
    </source>
</evidence>
<protein>
    <recommendedName>
        <fullName evidence="1">tRNA (guanine(9)-N(1))-methyltransferase</fullName>
        <ecNumber evidence="1">2.1.1.221</ecNumber>
    </recommendedName>
</protein>
<evidence type="ECO:0000256" key="3">
    <source>
        <dbReference type="ARBA" id="ARBA00022679"/>
    </source>
</evidence>
<dbReference type="EMBL" id="KB454518">
    <property type="protein sequence ID" value="EME28557.1"/>
    <property type="molecule type" value="Genomic_DNA"/>
</dbReference>
<keyword evidence="3" id="KW-0808">Transferase</keyword>
<accession>M2XEY6</accession>
<evidence type="ECO:0000256" key="4">
    <source>
        <dbReference type="ARBA" id="ARBA00022691"/>
    </source>
</evidence>
<dbReference type="InterPro" id="IPR007356">
    <property type="entry name" value="tRNA_m1G_MeTrfase_euk"/>
</dbReference>
<keyword evidence="2" id="KW-0489">Methyltransferase</keyword>
<feature type="region of interest" description="Disordered" evidence="6">
    <location>
        <begin position="1"/>
        <end position="69"/>
    </location>
</feature>
<gene>
    <name evidence="8" type="ORF">Gasu_39350</name>
</gene>
<dbReference type="Gramene" id="EME28557">
    <property type="protein sequence ID" value="EME28557"/>
    <property type="gene ID" value="Gasu_39350"/>
</dbReference>
<feature type="domain" description="SAM-dependent MTase TRM10-type" evidence="7">
    <location>
        <begin position="74"/>
        <end position="260"/>
    </location>
</feature>
<dbReference type="InterPro" id="IPR028564">
    <property type="entry name" value="MT_TRM10-typ"/>
</dbReference>
<organism evidence="8 9">
    <name type="scientific">Galdieria sulphuraria</name>
    <name type="common">Red alga</name>
    <dbReference type="NCBI Taxonomy" id="130081"/>
    <lineage>
        <taxon>Eukaryota</taxon>
        <taxon>Rhodophyta</taxon>
        <taxon>Bangiophyceae</taxon>
        <taxon>Galdieriales</taxon>
        <taxon>Galdieriaceae</taxon>
        <taxon>Galdieria</taxon>
    </lineage>
</organism>
<reference evidence="9" key="1">
    <citation type="journal article" date="2013" name="Science">
        <title>Gene transfer from bacteria and archaea facilitated evolution of an extremophilic eukaryote.</title>
        <authorList>
            <person name="Schonknecht G."/>
            <person name="Chen W.H."/>
            <person name="Ternes C.M."/>
            <person name="Barbier G.G."/>
            <person name="Shrestha R.P."/>
            <person name="Stanke M."/>
            <person name="Brautigam A."/>
            <person name="Baker B.J."/>
            <person name="Banfield J.F."/>
            <person name="Garavito R.M."/>
            <person name="Carr K."/>
            <person name="Wilkerson C."/>
            <person name="Rensing S.A."/>
            <person name="Gagneul D."/>
            <person name="Dickenson N.E."/>
            <person name="Oesterhelt C."/>
            <person name="Lercher M.J."/>
            <person name="Weber A.P."/>
        </authorList>
    </citation>
    <scope>NUCLEOTIDE SEQUENCE [LARGE SCALE GENOMIC DNA]</scope>
    <source>
        <strain evidence="9">074W</strain>
    </source>
</reference>
<dbReference type="PANTHER" id="PTHR13563">
    <property type="entry name" value="TRNA (GUANINE-9-) METHYLTRANSFERASE"/>
    <property type="match status" value="1"/>
</dbReference>
<dbReference type="GeneID" id="17087418"/>
<keyword evidence="4" id="KW-0949">S-adenosyl-L-methionine</keyword>
<dbReference type="InterPro" id="IPR038459">
    <property type="entry name" value="MT_TRM10-typ_sf"/>
</dbReference>
<evidence type="ECO:0000256" key="2">
    <source>
        <dbReference type="ARBA" id="ARBA00022603"/>
    </source>
</evidence>
<dbReference type="PROSITE" id="PS51675">
    <property type="entry name" value="SAM_MT_TRM10"/>
    <property type="match status" value="1"/>
</dbReference>
<evidence type="ECO:0000259" key="7">
    <source>
        <dbReference type="PROSITE" id="PS51675"/>
    </source>
</evidence>
<evidence type="ECO:0000256" key="5">
    <source>
        <dbReference type="ARBA" id="ARBA00048434"/>
    </source>
</evidence>
<proteinExistence type="predicted"/>
<dbReference type="PANTHER" id="PTHR13563:SF13">
    <property type="entry name" value="TRNA METHYLTRANSFERASE 10 HOMOLOG A"/>
    <property type="match status" value="1"/>
</dbReference>
<dbReference type="RefSeq" id="XP_005705077.1">
    <property type="nucleotide sequence ID" value="XM_005705020.1"/>
</dbReference>
<sequence length="260" mass="30301">MMMESLSAPSQNDDRQAYIERRKLKRLEARKRRKEVKRSRSPRNSLMNSVTPSEAPTTQSGTENNRRWSKKDLRERVLTESNFKICFDLCGGEASWDKVQTDREIVSLVKQLEHCCSLNKKAILNQEKPVSMHIVGMGERVKRQLETSCPMWTKWPVTWKGEDFLYNHLKDIIYLSYDSAELLGMQEWEGRYNECDLDPSKVYVIGGLVDRNRLKGAAQQRATYLVATWNSYTFCIMCFPNFTFEVQQLLLEGNLSKSYS</sequence>
<dbReference type="OrthoDB" id="278300at2759"/>
<evidence type="ECO:0000256" key="1">
    <source>
        <dbReference type="ARBA" id="ARBA00012797"/>
    </source>
</evidence>
<feature type="compositionally biased region" description="Polar residues" evidence="6">
    <location>
        <begin position="44"/>
        <end position="63"/>
    </location>
</feature>
<comment type="catalytic activity">
    <reaction evidence="5">
        <text>guanosine(9) in tRNA + S-adenosyl-L-methionine = N(1)-methylguanosine(9) in tRNA + S-adenosyl-L-homocysteine + H(+)</text>
        <dbReference type="Rhea" id="RHEA:43156"/>
        <dbReference type="Rhea" id="RHEA-COMP:10367"/>
        <dbReference type="Rhea" id="RHEA-COMP:10368"/>
        <dbReference type="ChEBI" id="CHEBI:15378"/>
        <dbReference type="ChEBI" id="CHEBI:57856"/>
        <dbReference type="ChEBI" id="CHEBI:59789"/>
        <dbReference type="ChEBI" id="CHEBI:73542"/>
        <dbReference type="ChEBI" id="CHEBI:74269"/>
        <dbReference type="EC" id="2.1.1.221"/>
    </reaction>
</comment>
<evidence type="ECO:0000313" key="9">
    <source>
        <dbReference type="Proteomes" id="UP000030680"/>
    </source>
</evidence>
<evidence type="ECO:0000313" key="8">
    <source>
        <dbReference type="EMBL" id="EME28557.1"/>
    </source>
</evidence>
<feature type="compositionally biased region" description="Basic residues" evidence="6">
    <location>
        <begin position="22"/>
        <end position="41"/>
    </location>
</feature>
<dbReference type="eggNOG" id="KOG2967">
    <property type="taxonomic scope" value="Eukaryota"/>
</dbReference>
<feature type="compositionally biased region" description="Basic and acidic residues" evidence="6">
    <location>
        <begin position="12"/>
        <end position="21"/>
    </location>
</feature>
<dbReference type="GO" id="GO:0005634">
    <property type="term" value="C:nucleus"/>
    <property type="evidence" value="ECO:0007669"/>
    <property type="project" value="TreeGrafter"/>
</dbReference>
<dbReference type="GO" id="GO:0000049">
    <property type="term" value="F:tRNA binding"/>
    <property type="evidence" value="ECO:0007669"/>
    <property type="project" value="TreeGrafter"/>
</dbReference>
<dbReference type="GO" id="GO:0008168">
    <property type="term" value="F:methyltransferase activity"/>
    <property type="evidence" value="ECO:0007669"/>
    <property type="project" value="UniProtKB-KW"/>
</dbReference>
<keyword evidence="9" id="KW-1185">Reference proteome</keyword>
<dbReference type="OMA" id="CHEIAIK"/>
<dbReference type="KEGG" id="gsl:Gasu_39350"/>
<dbReference type="STRING" id="130081.M2XEY6"/>
<dbReference type="Proteomes" id="UP000030680">
    <property type="component" value="Unassembled WGS sequence"/>
</dbReference>
<name>M2XEY6_GALSU</name>